<dbReference type="PANTHER" id="PTHR15114">
    <property type="entry name" value="REPLICATION PROTEIN A3"/>
    <property type="match status" value="1"/>
</dbReference>
<accession>A0A9P7Z630</accession>
<keyword evidence="5" id="KW-1185">Reference proteome</keyword>
<reference evidence="4" key="1">
    <citation type="journal article" date="2021" name="IMA Fungus">
        <title>Genomic characterization of three marine fungi, including Emericellopsis atlantica sp. nov. with signatures of a generalist lifestyle and marine biomass degradation.</title>
        <authorList>
            <person name="Hagestad O.C."/>
            <person name="Hou L."/>
            <person name="Andersen J.H."/>
            <person name="Hansen E.H."/>
            <person name="Altermark B."/>
            <person name="Li C."/>
            <person name="Kuhnert E."/>
            <person name="Cox R.J."/>
            <person name="Crous P.W."/>
            <person name="Spatafora J.W."/>
            <person name="Lail K."/>
            <person name="Amirebrahimi M."/>
            <person name="Lipzen A."/>
            <person name="Pangilinan J."/>
            <person name="Andreopoulos W."/>
            <person name="Hayes R.D."/>
            <person name="Ng V."/>
            <person name="Grigoriev I.V."/>
            <person name="Jackson S.A."/>
            <person name="Sutton T.D.S."/>
            <person name="Dobson A.D.W."/>
            <person name="Rama T."/>
        </authorList>
    </citation>
    <scope>NUCLEOTIDE SEQUENCE</scope>
    <source>
        <strain evidence="4">TRa3180A</strain>
    </source>
</reference>
<comment type="subcellular location">
    <subcellularLocation>
        <location evidence="1">Nucleus</location>
    </subcellularLocation>
</comment>
<dbReference type="Pfam" id="PF08661">
    <property type="entry name" value="Rep_fac-A_3"/>
    <property type="match status" value="1"/>
</dbReference>
<dbReference type="InterPro" id="IPR013970">
    <property type="entry name" value="Rfa2"/>
</dbReference>
<dbReference type="GO" id="GO:0005662">
    <property type="term" value="C:DNA replication factor A complex"/>
    <property type="evidence" value="ECO:0007669"/>
    <property type="project" value="TreeGrafter"/>
</dbReference>
<dbReference type="AlphaFoldDB" id="A0A9P7Z630"/>
<dbReference type="CDD" id="cd04479">
    <property type="entry name" value="RPA3"/>
    <property type="match status" value="1"/>
</dbReference>
<dbReference type="SUPFAM" id="SSF50249">
    <property type="entry name" value="Nucleic acid-binding proteins"/>
    <property type="match status" value="1"/>
</dbReference>
<dbReference type="GO" id="GO:0006260">
    <property type="term" value="P:DNA replication"/>
    <property type="evidence" value="ECO:0007669"/>
    <property type="project" value="InterPro"/>
</dbReference>
<dbReference type="GO" id="GO:0003684">
    <property type="term" value="F:damaged DNA binding"/>
    <property type="evidence" value="ECO:0007669"/>
    <property type="project" value="TreeGrafter"/>
</dbReference>
<dbReference type="Proteomes" id="UP000887226">
    <property type="component" value="Unassembled WGS sequence"/>
</dbReference>
<dbReference type="GO" id="GO:0000724">
    <property type="term" value="P:double-strand break repair via homologous recombination"/>
    <property type="evidence" value="ECO:0007669"/>
    <property type="project" value="TreeGrafter"/>
</dbReference>
<dbReference type="GO" id="GO:0003697">
    <property type="term" value="F:single-stranded DNA binding"/>
    <property type="evidence" value="ECO:0007669"/>
    <property type="project" value="TreeGrafter"/>
</dbReference>
<evidence type="ECO:0000256" key="1">
    <source>
        <dbReference type="ARBA" id="ARBA00004123"/>
    </source>
</evidence>
<dbReference type="InterPro" id="IPR012340">
    <property type="entry name" value="NA-bd_OB-fold"/>
</dbReference>
<evidence type="ECO:0000313" key="4">
    <source>
        <dbReference type="EMBL" id="KAG9245585.1"/>
    </source>
</evidence>
<dbReference type="OrthoDB" id="188186at2759"/>
<evidence type="ECO:0000313" key="5">
    <source>
        <dbReference type="Proteomes" id="UP000887226"/>
    </source>
</evidence>
<proteinExistence type="inferred from homology"/>
<comment type="similarity">
    <text evidence="2">Belongs to the replication factor A protein 3 family.</text>
</comment>
<dbReference type="Gene3D" id="2.40.50.140">
    <property type="entry name" value="Nucleic acid-binding proteins"/>
    <property type="match status" value="1"/>
</dbReference>
<protein>
    <submittedName>
        <fullName evidence="4">Replication factor A protein 3</fullName>
    </submittedName>
</protein>
<evidence type="ECO:0000256" key="3">
    <source>
        <dbReference type="ARBA" id="ARBA00023242"/>
    </source>
</evidence>
<gene>
    <name evidence="4" type="ORF">BJ878DRAFT_8658</name>
</gene>
<name>A0A9P7Z630_9HELO</name>
<dbReference type="GO" id="GO:0006298">
    <property type="term" value="P:mismatch repair"/>
    <property type="evidence" value="ECO:0007669"/>
    <property type="project" value="TreeGrafter"/>
</dbReference>
<organism evidence="4 5">
    <name type="scientific">Calycina marina</name>
    <dbReference type="NCBI Taxonomy" id="1763456"/>
    <lineage>
        <taxon>Eukaryota</taxon>
        <taxon>Fungi</taxon>
        <taxon>Dikarya</taxon>
        <taxon>Ascomycota</taxon>
        <taxon>Pezizomycotina</taxon>
        <taxon>Leotiomycetes</taxon>
        <taxon>Helotiales</taxon>
        <taxon>Pezizellaceae</taxon>
        <taxon>Calycina</taxon>
    </lineage>
</organism>
<dbReference type="PANTHER" id="PTHR15114:SF1">
    <property type="entry name" value="REPLICATION PROTEIN A 14 KDA SUBUNIT"/>
    <property type="match status" value="1"/>
</dbReference>
<evidence type="ECO:0000256" key="2">
    <source>
        <dbReference type="ARBA" id="ARBA00009761"/>
    </source>
</evidence>
<dbReference type="EMBL" id="MU253839">
    <property type="protein sequence ID" value="KAG9245585.1"/>
    <property type="molecule type" value="Genomic_DNA"/>
</dbReference>
<sequence>MASAETPRVTSRYLDAFTSKNVRIVGTVTKLMGTDAHIDSEGQVRILLGPDSHLTMGHAVEVIGKVNHDLSIKAFRTTDFGDRFDMGAHLKLVEASHVVKELFYTPV</sequence>
<dbReference type="GO" id="GO:0035861">
    <property type="term" value="C:site of double-strand break"/>
    <property type="evidence" value="ECO:0007669"/>
    <property type="project" value="TreeGrafter"/>
</dbReference>
<dbReference type="GO" id="GO:0006284">
    <property type="term" value="P:base-excision repair"/>
    <property type="evidence" value="ECO:0007669"/>
    <property type="project" value="TreeGrafter"/>
</dbReference>
<dbReference type="GO" id="GO:0006289">
    <property type="term" value="P:nucleotide-excision repair"/>
    <property type="evidence" value="ECO:0007669"/>
    <property type="project" value="TreeGrafter"/>
</dbReference>
<comment type="caution">
    <text evidence="4">The sequence shown here is derived from an EMBL/GenBank/DDBJ whole genome shotgun (WGS) entry which is preliminary data.</text>
</comment>
<keyword evidence="3" id="KW-0539">Nucleus</keyword>